<evidence type="ECO:0000313" key="2">
    <source>
        <dbReference type="EMBL" id="CAF1945527.1"/>
    </source>
</evidence>
<dbReference type="SUPFAM" id="SSF56672">
    <property type="entry name" value="DNA/RNA polymerases"/>
    <property type="match status" value="1"/>
</dbReference>
<dbReference type="Pfam" id="PF00078">
    <property type="entry name" value="RVT_1"/>
    <property type="match status" value="1"/>
</dbReference>
<organism evidence="2 3">
    <name type="scientific">Rotaria magnacalcarata</name>
    <dbReference type="NCBI Taxonomy" id="392030"/>
    <lineage>
        <taxon>Eukaryota</taxon>
        <taxon>Metazoa</taxon>
        <taxon>Spiralia</taxon>
        <taxon>Gnathifera</taxon>
        <taxon>Rotifera</taxon>
        <taxon>Eurotatoria</taxon>
        <taxon>Bdelloidea</taxon>
        <taxon>Philodinida</taxon>
        <taxon>Philodinidae</taxon>
        <taxon>Rotaria</taxon>
    </lineage>
</organism>
<dbReference type="InterPro" id="IPR043502">
    <property type="entry name" value="DNA/RNA_pol_sf"/>
</dbReference>
<protein>
    <recommendedName>
        <fullName evidence="1">Reverse transcriptase domain-containing protein</fullName>
    </recommendedName>
</protein>
<accession>A0A816LWK0</accession>
<evidence type="ECO:0000313" key="3">
    <source>
        <dbReference type="Proteomes" id="UP000663824"/>
    </source>
</evidence>
<dbReference type="InterPro" id="IPR000477">
    <property type="entry name" value="RT_dom"/>
</dbReference>
<dbReference type="AlphaFoldDB" id="A0A816LWK0"/>
<feature type="domain" description="Reverse transcriptase" evidence="1">
    <location>
        <begin position="492"/>
        <end position="724"/>
    </location>
</feature>
<dbReference type="EMBL" id="CAJNRE010001504">
    <property type="protein sequence ID" value="CAF1945527.1"/>
    <property type="molecule type" value="Genomic_DNA"/>
</dbReference>
<sequence>MPLNSLLQHWEHLHLDVKKADSLMYAHPFKICLYNVEGWKSRSLEVIGLIHSVESSVCVFTEVGEQGDKFKIPDYMTFYKAGFNRSGGVCICVGKNLKVSEVTNSISNTVVLDVYGLSEPIRILGIYWAPSQQRNLNDLSKFIINNTIVAGDFNAATADWGSPKDDNRGAQLKKWIEENNLVYIKNTFNSSKRSKRNIDHLFTNIRDVTGETKAFGTSDHWPILYLSNTISYHKHFVFPKTNWTEYEILLCMLQDFWISLQKLISLDDWYRQYSNFLGAAKNRVTIWKSKEKFRPALPKFVLIKLKELRKIRNNYFRKRRYDIDNEAERILLRTLNREVQSNISNYRSKRWSNFLEKIQESKIQNDAVFWSHLGKVYKPKSLPFSKLKVNNDVIVEREEIAQELYKYYTDQFLPPLIDKNNTHDTEIETEFQEILKTFSNPMELEQTNVKEIIDAIRSLKPKKSAGYDSISNFMLKLLPPGYLQCLCNCFNLWLKECRFPDFWKVVKVISLNKLKAGIPKSDQTRPISLLATHSKIFEKLLLTRMRNWAESNSIIPIEQSGFRPKCLIPTRVLSIYQEVQNNLAANAPTLSIYVDYQKAYDKVWHTALIVKLSRLNIPTQLLKILWSWLSSRSAFVAYGDVNTNQFSISIGLPQGSSLSPYIFIIFHSDLIQSTGVFSTHIFADDLHVLIRAPIEKKLEPMLQFLEKEGTKVCNELFQYARRWK</sequence>
<reference evidence="2" key="1">
    <citation type="submission" date="2021-02" db="EMBL/GenBank/DDBJ databases">
        <authorList>
            <person name="Nowell W R."/>
        </authorList>
    </citation>
    <scope>NUCLEOTIDE SEQUENCE</scope>
</reference>
<dbReference type="SUPFAM" id="SSF56219">
    <property type="entry name" value="DNase I-like"/>
    <property type="match status" value="1"/>
</dbReference>
<dbReference type="PANTHER" id="PTHR36688">
    <property type="entry name" value="ENDO/EXONUCLEASE/PHOSPHATASE DOMAIN-CONTAINING PROTEIN"/>
    <property type="match status" value="1"/>
</dbReference>
<name>A0A816LWK0_9BILA</name>
<dbReference type="Gene3D" id="3.60.10.10">
    <property type="entry name" value="Endonuclease/exonuclease/phosphatase"/>
    <property type="match status" value="1"/>
</dbReference>
<evidence type="ECO:0000259" key="1">
    <source>
        <dbReference type="PROSITE" id="PS50878"/>
    </source>
</evidence>
<dbReference type="Proteomes" id="UP000663824">
    <property type="component" value="Unassembled WGS sequence"/>
</dbReference>
<dbReference type="PANTHER" id="PTHR36688:SF2">
    <property type="entry name" value="ENDONUCLEASE_EXONUCLEASE_PHOSPHATASE DOMAIN-CONTAINING PROTEIN"/>
    <property type="match status" value="1"/>
</dbReference>
<comment type="caution">
    <text evidence="2">The sequence shown here is derived from an EMBL/GenBank/DDBJ whole genome shotgun (WGS) entry which is preliminary data.</text>
</comment>
<dbReference type="GO" id="GO:0003824">
    <property type="term" value="F:catalytic activity"/>
    <property type="evidence" value="ECO:0007669"/>
    <property type="project" value="InterPro"/>
</dbReference>
<dbReference type="InterPro" id="IPR052560">
    <property type="entry name" value="RdDP_mobile_element"/>
</dbReference>
<dbReference type="InterPro" id="IPR005135">
    <property type="entry name" value="Endo/exonuclease/phosphatase"/>
</dbReference>
<dbReference type="InterPro" id="IPR036691">
    <property type="entry name" value="Endo/exonu/phosph_ase_sf"/>
</dbReference>
<dbReference type="Pfam" id="PF14529">
    <property type="entry name" value="Exo_endo_phos_2"/>
    <property type="match status" value="1"/>
</dbReference>
<dbReference type="PROSITE" id="PS50878">
    <property type="entry name" value="RT_POL"/>
    <property type="match status" value="1"/>
</dbReference>
<proteinExistence type="predicted"/>
<gene>
    <name evidence="2" type="ORF">MBJ925_LOCUS5633</name>
</gene>